<feature type="active site" description="Proton donor" evidence="10 11">
    <location>
        <position position="513"/>
    </location>
</feature>
<sequence>MAKRTKKTDPKSEADIVSTTGHEVQAELAEEKAAPFPESEPVKTPKPSSRKKPQPTENGDGAFPESKPVKAVKPATTKKTKTDKTTPIEASPVTELPAGEISIHTLLTEIPAKKARATKAKPAENTAPASLPVIPETTEPIANEQLAQVETYSRFSDYDINLFKAGTHYKLYDKLGSHVVTHKDVVGTYFAVWAPNAQYVSVIGNFNGWNAGSHQLNHRWDGSGIWEGFIPNIGNGEVYKYHIRSNSGEELEKGDPFALRWEEPPRTASIIADTYYEWKDNDWMANRYQHTALDKPYSVYEVHLGSWARNTESPNDFFTYDQIADRLVPYVKQMGFTHVEFMPIMEHPYYPSWGYQITGYFAATSRYGTPQQLMNLIEQLHQEGIGVILDWVPSHFPGDAHALYRFDGTHLYEHEDVRKGYHPDWTSYIFNYGRNEVKAFLISNALFWLDRYHADGLRVDGVASMLYLDYSRKHGEWEPNHHGGNENLEAIQFLKDFNVAVYSTFPDVQTIAEESTSFPGVSRPVYTDGLGFGMKWMMGWMHDTLGYFSKDPVYRTHHHNQLTFSLMYAFTENFMLPFSHDEVVYGKGSMINKMPGDEWQRFANLRLMYSYMFTHPGAKLMFMGSEFAQTAEWDFGQSLDWAVVQYECHLGVQEEVKALNHIYTSEPALYEKSFSWEGFEWIDGSNDQDSIFVYLRKGHDAANDVVVVLNMTPNVHYQYRVGVPAAGEWKEIFNSDDKAYWGSGVNNPLPYQSQSTSWHGRENSIEVTLPPLGAVMFKRI</sequence>
<dbReference type="NCBIfam" id="TIGR01515">
    <property type="entry name" value="branching_enzym"/>
    <property type="match status" value="1"/>
</dbReference>
<dbReference type="FunFam" id="2.60.40.10:FF:000169">
    <property type="entry name" value="1,4-alpha-glucan branching enzyme GlgB"/>
    <property type="match status" value="1"/>
</dbReference>
<evidence type="ECO:0000256" key="4">
    <source>
        <dbReference type="ARBA" id="ARBA00009000"/>
    </source>
</evidence>
<comment type="similarity">
    <text evidence="4 10">Belongs to the glycosyl hydrolase 13 family. GlgB subfamily.</text>
</comment>
<dbReference type="CDD" id="cd02855">
    <property type="entry name" value="E_set_GBE_prok_N"/>
    <property type="match status" value="1"/>
</dbReference>
<dbReference type="InterPro" id="IPR013783">
    <property type="entry name" value="Ig-like_fold"/>
</dbReference>
<dbReference type="PANTHER" id="PTHR43651">
    <property type="entry name" value="1,4-ALPHA-GLUCAN-BRANCHING ENZYME"/>
    <property type="match status" value="1"/>
</dbReference>
<evidence type="ECO:0000256" key="6">
    <source>
        <dbReference type="ARBA" id="ARBA00022676"/>
    </source>
</evidence>
<feature type="region of interest" description="Disordered" evidence="12">
    <location>
        <begin position="1"/>
        <end position="96"/>
    </location>
</feature>
<comment type="subunit">
    <text evidence="10">Monomer.</text>
</comment>
<dbReference type="Gene3D" id="2.60.40.10">
    <property type="entry name" value="Immunoglobulins"/>
    <property type="match status" value="1"/>
</dbReference>
<dbReference type="NCBIfam" id="NF008967">
    <property type="entry name" value="PRK12313.1"/>
    <property type="match status" value="1"/>
</dbReference>
<gene>
    <name evidence="10 14" type="primary">glgB</name>
    <name evidence="14" type="ORF">HH214_17435</name>
</gene>
<proteinExistence type="inferred from homology"/>
<dbReference type="SMART" id="SM00642">
    <property type="entry name" value="Aamy"/>
    <property type="match status" value="1"/>
</dbReference>
<keyword evidence="5 10" id="KW-0321">Glycogen metabolism</keyword>
<dbReference type="AlphaFoldDB" id="A0A7L5E9B8"/>
<dbReference type="UniPathway" id="UPA00164"/>
<organism evidence="14 15">
    <name type="scientific">Mucilaginibacter robiniae</name>
    <dbReference type="NCBI Taxonomy" id="2728022"/>
    <lineage>
        <taxon>Bacteria</taxon>
        <taxon>Pseudomonadati</taxon>
        <taxon>Bacteroidota</taxon>
        <taxon>Sphingobacteriia</taxon>
        <taxon>Sphingobacteriales</taxon>
        <taxon>Sphingobacteriaceae</taxon>
        <taxon>Mucilaginibacter</taxon>
    </lineage>
</organism>
<dbReference type="Gene3D" id="2.60.40.1180">
    <property type="entry name" value="Golgi alpha-mannosidase II"/>
    <property type="match status" value="1"/>
</dbReference>
<evidence type="ECO:0000256" key="11">
    <source>
        <dbReference type="PIRSR" id="PIRSR000463-1"/>
    </source>
</evidence>
<evidence type="ECO:0000256" key="5">
    <source>
        <dbReference type="ARBA" id="ARBA00022600"/>
    </source>
</evidence>
<evidence type="ECO:0000256" key="7">
    <source>
        <dbReference type="ARBA" id="ARBA00022679"/>
    </source>
</evidence>
<dbReference type="SUPFAM" id="SSF51445">
    <property type="entry name" value="(Trans)glycosidases"/>
    <property type="match status" value="1"/>
</dbReference>
<dbReference type="InterPro" id="IPR013780">
    <property type="entry name" value="Glyco_hydro_b"/>
</dbReference>
<dbReference type="InterPro" id="IPR037439">
    <property type="entry name" value="Branching_enzy"/>
</dbReference>
<feature type="domain" description="Glycosyl hydrolase family 13 catalytic" evidence="13">
    <location>
        <begin position="301"/>
        <end position="663"/>
    </location>
</feature>
<evidence type="ECO:0000313" key="14">
    <source>
        <dbReference type="EMBL" id="QJD98464.1"/>
    </source>
</evidence>
<comment type="catalytic activity">
    <reaction evidence="1 10">
        <text>Transfers a segment of a (1-&gt;4)-alpha-D-glucan chain to a primary hydroxy group in a similar glucan chain.</text>
        <dbReference type="EC" id="2.4.1.18"/>
    </reaction>
</comment>
<dbReference type="FunFam" id="2.60.40.1180:FF:000002">
    <property type="entry name" value="1,4-alpha-glucan branching enzyme GlgB"/>
    <property type="match status" value="1"/>
</dbReference>
<evidence type="ECO:0000259" key="13">
    <source>
        <dbReference type="SMART" id="SM00642"/>
    </source>
</evidence>
<evidence type="ECO:0000313" key="15">
    <source>
        <dbReference type="Proteomes" id="UP000503278"/>
    </source>
</evidence>
<dbReference type="SUPFAM" id="SSF81296">
    <property type="entry name" value="E set domains"/>
    <property type="match status" value="1"/>
</dbReference>
<dbReference type="Proteomes" id="UP000503278">
    <property type="component" value="Chromosome"/>
</dbReference>
<evidence type="ECO:0000256" key="12">
    <source>
        <dbReference type="SAM" id="MobiDB-lite"/>
    </source>
</evidence>
<feature type="active site" description="Nucleophile" evidence="10 11">
    <location>
        <position position="460"/>
    </location>
</feature>
<dbReference type="InterPro" id="IPR044143">
    <property type="entry name" value="GlgB_N_E_set_prok"/>
</dbReference>
<keyword evidence="8 10" id="KW-0320">Glycogen biosynthesis</keyword>
<dbReference type="InterPro" id="IPR006048">
    <property type="entry name" value="A-amylase/branching_C"/>
</dbReference>
<dbReference type="Gene3D" id="3.20.20.80">
    <property type="entry name" value="Glycosidases"/>
    <property type="match status" value="1"/>
</dbReference>
<reference evidence="14 15" key="1">
    <citation type="submission" date="2020-04" db="EMBL/GenBank/DDBJ databases">
        <title>Genome sequencing of novel species.</title>
        <authorList>
            <person name="Heo J."/>
            <person name="Kim S.-J."/>
            <person name="Kim J.-S."/>
            <person name="Hong S.-B."/>
            <person name="Kwon S.-W."/>
        </authorList>
    </citation>
    <scope>NUCLEOTIDE SEQUENCE [LARGE SCALE GENOMIC DNA]</scope>
    <source>
        <strain evidence="14 15">F39-2</strain>
    </source>
</reference>
<dbReference type="FunFam" id="3.20.20.80:FF:000003">
    <property type="entry name" value="1,4-alpha-glucan branching enzyme GlgB"/>
    <property type="match status" value="1"/>
</dbReference>
<keyword evidence="9 10" id="KW-0119">Carbohydrate metabolism</keyword>
<dbReference type="CDD" id="cd11322">
    <property type="entry name" value="AmyAc_Glg_BE"/>
    <property type="match status" value="1"/>
</dbReference>
<evidence type="ECO:0000256" key="9">
    <source>
        <dbReference type="ARBA" id="ARBA00023277"/>
    </source>
</evidence>
<dbReference type="SUPFAM" id="SSF51011">
    <property type="entry name" value="Glycosyl hydrolase domain"/>
    <property type="match status" value="1"/>
</dbReference>
<dbReference type="GO" id="GO:0004553">
    <property type="term" value="F:hydrolase activity, hydrolyzing O-glycosyl compounds"/>
    <property type="evidence" value="ECO:0007669"/>
    <property type="project" value="InterPro"/>
</dbReference>
<dbReference type="GO" id="GO:0005978">
    <property type="term" value="P:glycogen biosynthetic process"/>
    <property type="evidence" value="ECO:0007669"/>
    <property type="project" value="UniProtKB-UniRule"/>
</dbReference>
<accession>A0A7L5E9B8</accession>
<dbReference type="InterPro" id="IPR004193">
    <property type="entry name" value="Glyco_hydro_13_N"/>
</dbReference>
<dbReference type="EC" id="2.4.1.18" evidence="10"/>
<comment type="function">
    <text evidence="2 10">Catalyzes the formation of the alpha-1,6-glucosidic linkages in glycogen by scission of a 1,4-alpha-linked oligosaccharide from growing alpha-1,4-glucan chains and the subsequent attachment of the oligosaccharide to the alpha-1,6 position.</text>
</comment>
<dbReference type="KEGG" id="mrob:HH214_17435"/>
<evidence type="ECO:0000256" key="8">
    <source>
        <dbReference type="ARBA" id="ARBA00023056"/>
    </source>
</evidence>
<dbReference type="GO" id="GO:0003844">
    <property type="term" value="F:1,4-alpha-glucan branching enzyme activity"/>
    <property type="evidence" value="ECO:0007669"/>
    <property type="project" value="UniProtKB-UniRule"/>
</dbReference>
<protein>
    <recommendedName>
        <fullName evidence="10">1,4-alpha-glucan branching enzyme GlgB</fullName>
        <ecNumber evidence="10">2.4.1.18</ecNumber>
    </recommendedName>
    <alternativeName>
        <fullName evidence="10">1,4-alpha-D-glucan:1,4-alpha-D-glucan 6-glucosyl-transferase</fullName>
    </alternativeName>
    <alternativeName>
        <fullName evidence="10">Alpha-(1-&gt;4)-glucan branching enzyme</fullName>
    </alternativeName>
    <alternativeName>
        <fullName evidence="10">Glycogen branching enzyme</fullName>
        <shortName evidence="10">BE</shortName>
    </alternativeName>
</protein>
<evidence type="ECO:0000256" key="2">
    <source>
        <dbReference type="ARBA" id="ARBA00002953"/>
    </source>
</evidence>
<dbReference type="PIRSF" id="PIRSF000463">
    <property type="entry name" value="GlgB"/>
    <property type="match status" value="1"/>
</dbReference>
<keyword evidence="6 10" id="KW-0328">Glycosyltransferase</keyword>
<dbReference type="GO" id="GO:0005829">
    <property type="term" value="C:cytosol"/>
    <property type="evidence" value="ECO:0007669"/>
    <property type="project" value="TreeGrafter"/>
</dbReference>
<dbReference type="Pfam" id="PF02806">
    <property type="entry name" value="Alpha-amylase_C"/>
    <property type="match status" value="1"/>
</dbReference>
<dbReference type="GO" id="GO:0043169">
    <property type="term" value="F:cation binding"/>
    <property type="evidence" value="ECO:0007669"/>
    <property type="project" value="InterPro"/>
</dbReference>
<dbReference type="InterPro" id="IPR006407">
    <property type="entry name" value="GlgB"/>
</dbReference>
<dbReference type="NCBIfam" id="NF003811">
    <property type="entry name" value="PRK05402.1"/>
    <property type="match status" value="1"/>
</dbReference>
<comment type="pathway">
    <text evidence="3 10">Glycan biosynthesis; glycogen biosynthesis.</text>
</comment>
<dbReference type="InterPro" id="IPR006047">
    <property type="entry name" value="GH13_cat_dom"/>
</dbReference>
<keyword evidence="15" id="KW-1185">Reference proteome</keyword>
<evidence type="ECO:0000256" key="1">
    <source>
        <dbReference type="ARBA" id="ARBA00000826"/>
    </source>
</evidence>
<dbReference type="HAMAP" id="MF_00685">
    <property type="entry name" value="GlgB"/>
    <property type="match status" value="1"/>
</dbReference>
<dbReference type="PANTHER" id="PTHR43651:SF3">
    <property type="entry name" value="1,4-ALPHA-GLUCAN-BRANCHING ENZYME"/>
    <property type="match status" value="1"/>
</dbReference>
<dbReference type="Pfam" id="PF00128">
    <property type="entry name" value="Alpha-amylase"/>
    <property type="match status" value="1"/>
</dbReference>
<dbReference type="EMBL" id="CP051682">
    <property type="protein sequence ID" value="QJD98464.1"/>
    <property type="molecule type" value="Genomic_DNA"/>
</dbReference>
<dbReference type="Pfam" id="PF02922">
    <property type="entry name" value="CBM_48"/>
    <property type="match status" value="1"/>
</dbReference>
<dbReference type="InterPro" id="IPR014756">
    <property type="entry name" value="Ig_E-set"/>
</dbReference>
<evidence type="ECO:0000256" key="10">
    <source>
        <dbReference type="HAMAP-Rule" id="MF_00685"/>
    </source>
</evidence>
<name>A0A7L5E9B8_9SPHI</name>
<dbReference type="InterPro" id="IPR017853">
    <property type="entry name" value="GH"/>
</dbReference>
<evidence type="ECO:0000256" key="3">
    <source>
        <dbReference type="ARBA" id="ARBA00004964"/>
    </source>
</evidence>
<keyword evidence="7 10" id="KW-0808">Transferase</keyword>